<proteinExistence type="predicted"/>
<dbReference type="WBParaSite" id="ACRNAN_scaffold409.g12831.t1">
    <property type="protein sequence ID" value="ACRNAN_scaffold409.g12831.t1"/>
    <property type="gene ID" value="ACRNAN_scaffold409.g12831"/>
</dbReference>
<reference evidence="3" key="1">
    <citation type="submission" date="2022-11" db="UniProtKB">
        <authorList>
            <consortium name="WormBaseParasite"/>
        </authorList>
    </citation>
    <scope>IDENTIFICATION</scope>
</reference>
<evidence type="ECO:0000256" key="1">
    <source>
        <dbReference type="SAM" id="SignalP"/>
    </source>
</evidence>
<feature type="signal peptide" evidence="1">
    <location>
        <begin position="1"/>
        <end position="20"/>
    </location>
</feature>
<organism evidence="2 3">
    <name type="scientific">Acrobeloides nanus</name>
    <dbReference type="NCBI Taxonomy" id="290746"/>
    <lineage>
        <taxon>Eukaryota</taxon>
        <taxon>Metazoa</taxon>
        <taxon>Ecdysozoa</taxon>
        <taxon>Nematoda</taxon>
        <taxon>Chromadorea</taxon>
        <taxon>Rhabditida</taxon>
        <taxon>Tylenchina</taxon>
        <taxon>Cephalobomorpha</taxon>
        <taxon>Cephaloboidea</taxon>
        <taxon>Cephalobidae</taxon>
        <taxon>Acrobeloides</taxon>
    </lineage>
</organism>
<feature type="chain" id="PRO_5037678560" evidence="1">
    <location>
        <begin position="21"/>
        <end position="237"/>
    </location>
</feature>
<keyword evidence="1" id="KW-0732">Signal</keyword>
<dbReference type="Proteomes" id="UP000887540">
    <property type="component" value="Unplaced"/>
</dbReference>
<protein>
    <submittedName>
        <fullName evidence="3">Uncharacterized protein</fullName>
    </submittedName>
</protein>
<evidence type="ECO:0000313" key="3">
    <source>
        <dbReference type="WBParaSite" id="ACRNAN_scaffold409.g12831.t1"/>
    </source>
</evidence>
<sequence>MLSTFLLISFLIPKLLLIQGLKEEQCTNVGHHPEIYAPNCKSWAFVTFLALDYYKISPQGFDEFKKLLTNILEPCSQQNISTSFISTAPENNQITCGSYEECKESLSKITLEQATSKDNQILPDVILNSILNYFNPALQPDTRTFKIVFPIVMFNQSQKLISTCHKILAPLVNPAEEFVKLYTLGESDSLLNLTESLTLCETYGTSTPPVQSCESLRAFSWLVSLILLIGHASKSHL</sequence>
<evidence type="ECO:0000313" key="2">
    <source>
        <dbReference type="Proteomes" id="UP000887540"/>
    </source>
</evidence>
<dbReference type="AlphaFoldDB" id="A0A914DV41"/>
<name>A0A914DV41_9BILA</name>
<accession>A0A914DV41</accession>
<keyword evidence="2" id="KW-1185">Reference proteome</keyword>